<feature type="domain" description="Haem-binding uptake Tiki superfamily ChaN" evidence="2">
    <location>
        <begin position="210"/>
        <end position="328"/>
    </location>
</feature>
<dbReference type="Proteomes" id="UP000001058">
    <property type="component" value="Unassembled WGS sequence"/>
</dbReference>
<organism evidence="4">
    <name type="scientific">Volvox carteri f. nagariensis</name>
    <dbReference type="NCBI Taxonomy" id="3068"/>
    <lineage>
        <taxon>Eukaryota</taxon>
        <taxon>Viridiplantae</taxon>
        <taxon>Chlorophyta</taxon>
        <taxon>core chlorophytes</taxon>
        <taxon>Chlorophyceae</taxon>
        <taxon>CS clade</taxon>
        <taxon>Chlamydomonadales</taxon>
        <taxon>Volvocaceae</taxon>
        <taxon>Volvox</taxon>
    </lineage>
</organism>
<dbReference type="GeneID" id="9621899"/>
<feature type="region of interest" description="Disordered" evidence="1">
    <location>
        <begin position="30"/>
        <end position="83"/>
    </location>
</feature>
<dbReference type="InterPro" id="IPR007314">
    <property type="entry name" value="Cofac_haem-bd_dom"/>
</dbReference>
<reference evidence="3 4" key="1">
    <citation type="journal article" date="2010" name="Science">
        <title>Genomic analysis of organismal complexity in the multicellular green alga Volvox carteri.</title>
        <authorList>
            <person name="Prochnik S.E."/>
            <person name="Umen J."/>
            <person name="Nedelcu A.M."/>
            <person name="Hallmann A."/>
            <person name="Miller S.M."/>
            <person name="Nishii I."/>
            <person name="Ferris P."/>
            <person name="Kuo A."/>
            <person name="Mitros T."/>
            <person name="Fritz-Laylin L.K."/>
            <person name="Hellsten U."/>
            <person name="Chapman J."/>
            <person name="Simakov O."/>
            <person name="Rensing S.A."/>
            <person name="Terry A."/>
            <person name="Pangilinan J."/>
            <person name="Kapitonov V."/>
            <person name="Jurka J."/>
            <person name="Salamov A."/>
            <person name="Shapiro H."/>
            <person name="Schmutz J."/>
            <person name="Grimwood J."/>
            <person name="Lindquist E."/>
            <person name="Lucas S."/>
            <person name="Grigoriev I.V."/>
            <person name="Schmitt R."/>
            <person name="Kirk D."/>
            <person name="Rokhsar D.S."/>
        </authorList>
    </citation>
    <scope>NUCLEOTIDE SEQUENCE [LARGE SCALE GENOMIC DNA]</scope>
    <source>
        <strain evidence="4">f. Nagariensis / Eve</strain>
    </source>
</reference>
<sequence>MMVIGDIANHASRVIAIAIPVPDAAVSATASAATTNDPEPTNTPQEPRSLAPGPCGGPWRLQNQQPTSPPSPGGAQKARKAHDWTATEAAMTASEAVMEEGSAFAVYDAEGSPCSFDTLLASLDSYDVVLLGEYHDDPVAHHLQLRLLRHVLGLVPYTQQGDSSGSISTSSSCVETSGRDVHSQGRRGSPPSLPQHEQRHQQLPAGGEGLRRPVALSLEMFDRDVQGVMDEYLSGLVTEADLMKDARPWPNYFSDYRPMVLAAKEAGAMVVCANAPRRYVSLVGRHGSRVLSSLPESSRRHLPPLPLRPASDKYIAKIRWTMQRAREPAPEDTARDHDQQEDEERAAPLTGTSPATATTTAAAAAAAAPQSGGGGGGSEAAKSPQSSSAGSPATTAAANDGSNGGGSGKECPHIGLTLRSNFVEAQNLWDAVMADSIVRTLRQLGAAAGSSSSTSNGDDVGAVAAAGGGGTGGAAEVAAGAPGRRPLVVHICGKFHSEQRLGICEHLAVAGPAAAVCVITFVPSGRGVTVPSATLTTAGLHTYGDWLVLTDGKLPRSFDSDHPV</sequence>
<keyword evidence="4" id="KW-1185">Reference proteome</keyword>
<dbReference type="SUPFAM" id="SSF159501">
    <property type="entry name" value="EreA/ChaN-like"/>
    <property type="match status" value="3"/>
</dbReference>
<accession>D8U8M6</accession>
<feature type="compositionally biased region" description="Basic and acidic residues" evidence="1">
    <location>
        <begin position="324"/>
        <end position="338"/>
    </location>
</feature>
<dbReference type="Pfam" id="PF04187">
    <property type="entry name" value="Cofac_haem_bdg"/>
    <property type="match status" value="1"/>
</dbReference>
<dbReference type="EMBL" id="GL378368">
    <property type="protein sequence ID" value="EFJ43948.1"/>
    <property type="molecule type" value="Genomic_DNA"/>
</dbReference>
<dbReference type="OrthoDB" id="205639at2759"/>
<dbReference type="CDD" id="cd14727">
    <property type="entry name" value="ChanN-like"/>
    <property type="match status" value="1"/>
</dbReference>
<evidence type="ECO:0000259" key="2">
    <source>
        <dbReference type="Pfam" id="PF04187"/>
    </source>
</evidence>
<dbReference type="Gene3D" id="3.40.50.11550">
    <property type="match status" value="1"/>
</dbReference>
<dbReference type="eggNOG" id="ENOG502SABQ">
    <property type="taxonomic scope" value="Eukaryota"/>
</dbReference>
<protein>
    <recommendedName>
        <fullName evidence="2">Haem-binding uptake Tiki superfamily ChaN domain-containing protein</fullName>
    </recommendedName>
</protein>
<feature type="compositionally biased region" description="Low complexity" evidence="1">
    <location>
        <begin position="379"/>
        <end position="401"/>
    </location>
</feature>
<dbReference type="KEGG" id="vcn:VOLCADRAFT_95888"/>
<feature type="region of interest" description="Disordered" evidence="1">
    <location>
        <begin position="159"/>
        <end position="209"/>
    </location>
</feature>
<gene>
    <name evidence="3" type="ORF">VOLCADRAFT_95888</name>
</gene>
<dbReference type="InParanoid" id="D8U8M6"/>
<feature type="compositionally biased region" description="Low complexity" evidence="1">
    <location>
        <begin position="347"/>
        <end position="370"/>
    </location>
</feature>
<feature type="region of interest" description="Disordered" evidence="1">
    <location>
        <begin position="323"/>
        <end position="408"/>
    </location>
</feature>
<dbReference type="AlphaFoldDB" id="D8U8M6"/>
<proteinExistence type="predicted"/>
<evidence type="ECO:0000313" key="3">
    <source>
        <dbReference type="EMBL" id="EFJ43948.1"/>
    </source>
</evidence>
<feature type="compositionally biased region" description="Polar residues" evidence="1">
    <location>
        <begin position="36"/>
        <end position="46"/>
    </location>
</feature>
<dbReference type="RefSeq" id="XP_002954960.1">
    <property type="nucleotide sequence ID" value="XM_002954914.1"/>
</dbReference>
<evidence type="ECO:0000256" key="1">
    <source>
        <dbReference type="SAM" id="MobiDB-lite"/>
    </source>
</evidence>
<name>D8U8M6_VOLCA</name>
<evidence type="ECO:0000313" key="4">
    <source>
        <dbReference type="Proteomes" id="UP000001058"/>
    </source>
</evidence>
<feature type="compositionally biased region" description="Low complexity" evidence="1">
    <location>
        <begin position="163"/>
        <end position="172"/>
    </location>
</feature>